<dbReference type="SUPFAM" id="SSF53098">
    <property type="entry name" value="Ribonuclease H-like"/>
    <property type="match status" value="1"/>
</dbReference>
<name>A0A6C0EPC6_9ZZZZ</name>
<evidence type="ECO:0000256" key="3">
    <source>
        <dbReference type="ARBA" id="ARBA00015749"/>
    </source>
</evidence>
<proteinExistence type="inferred from homology"/>
<dbReference type="Gene3D" id="1.10.287.690">
    <property type="entry name" value="Helix hairpin bin"/>
    <property type="match status" value="1"/>
</dbReference>
<keyword evidence="9" id="KW-0238">DNA-binding</keyword>
<dbReference type="GO" id="GO:0006297">
    <property type="term" value="P:nucleotide-excision repair, DNA gap filling"/>
    <property type="evidence" value="ECO:0007669"/>
    <property type="project" value="TreeGrafter"/>
</dbReference>
<dbReference type="InterPro" id="IPR042087">
    <property type="entry name" value="DNA_pol_B_thumb"/>
</dbReference>
<feature type="domain" description="DOD-type homing endonuclease" evidence="12">
    <location>
        <begin position="1203"/>
        <end position="1349"/>
    </location>
</feature>
<evidence type="ECO:0000256" key="4">
    <source>
        <dbReference type="ARBA" id="ARBA00022679"/>
    </source>
</evidence>
<dbReference type="InterPro" id="IPR050240">
    <property type="entry name" value="DNA_pol_type-B"/>
</dbReference>
<dbReference type="GO" id="GO:0000166">
    <property type="term" value="F:nucleotide binding"/>
    <property type="evidence" value="ECO:0007669"/>
    <property type="project" value="InterPro"/>
</dbReference>
<dbReference type="Gene3D" id="3.10.28.10">
    <property type="entry name" value="Homing endonucleases"/>
    <property type="match status" value="1"/>
</dbReference>
<evidence type="ECO:0000256" key="7">
    <source>
        <dbReference type="ARBA" id="ARBA00022932"/>
    </source>
</evidence>
<dbReference type="InterPro" id="IPR036397">
    <property type="entry name" value="RNaseH_sf"/>
</dbReference>
<evidence type="ECO:0000256" key="1">
    <source>
        <dbReference type="ARBA" id="ARBA00005755"/>
    </source>
</evidence>
<dbReference type="Gene3D" id="3.30.342.10">
    <property type="entry name" value="DNA Polymerase, chain B, domain 1"/>
    <property type="match status" value="1"/>
</dbReference>
<sequence>MTNPTFRLLDFQIKNEEGKGKNGQDNKNFMIQMFGMNEAGETCSIFVTDFTPFFYVKVGDDWGKPQKKAFIRHIKDKMRIMALKDKHKKWRRGDTVYPKPEKDEEESEYIARTKGKYVSYYENSIVDSIILENKKLYGFDDMKNHRFICIKFKNTTALNNVKNFWYTITADPGSKFGRKYKLKTFPFQGIQTELYEAKLPPLLRYFHIQEINPSGWIELPLDKIIKKTRKTYCKYEYTIKSEDIVPLPYKEAPIPAIVASWDIEASSSHGDFPLAIKTYRKLVGDIITYWKVNKSIRTTSKDSQKSLIIKLIKSAFGFGDPVDGIANVFPKKPVIEANLMENIYTIIGQPLKSIIDVKRREEEKEKNSYRNREDDDDDEIHKSGQTYMNYVGVKKTSLDYLNDSKCDMGKKLEIIDEAVTYIFSGLKNNKLLALEGDKVTFIGTTFMRVGEAEPYLNYMAVLGDCDEIGIEKSETIVECFETERDMLMGWTEMMQEYHPDILIGYNTFGFDWKFICQRAEELNCMRPKYNAGDSEDIWFSELSRNKNEFCNKIEKEIRVASGTYQMIYMDLPGIIQIDLYNYFRREVNLGSYKLNDVASHFIGDMIKGWDKLDDTTVIKSGNLMGLQKGNFVCFELIGHSVDSYKNGKKFKVIQLDEEKGEFIVEGNIEPRADRKLRWGLGKDDITPHQIFELANGSSSDRAIIAKYCFQDCNLVHHLFRKNDILTGMSEQAAICSVPIDFVVMRGQGIKLLSFIAKKCRQKNTLMPVVEKPEGGGSYEGAICLLPKTGLYTEDPVAVNDYSSLYPSCMISENISHDSKVWTKEYDLGGDLLSTTGERSSDGTFKYDDLDGYEYVDVEYDRYEWIAKPDRKKDEKIKVGTKICRFAQFPDNEKAIMPAILQGLLAARKATRAKIKFKTITMKNGDTHSGLLSNTDDKYTITSVSLENEQLQKINTTVNKCNVADIKDTYDTFMKNIYNQRQASIKIVANSLYGQCGAKTSSFYDIDIAASTTATGRKLLIYSKSIIEEVYGDAVCDTKHGQVKTNAEYIYGDSVTPDTPLLLKHKKTGLIEFKQIDDLSNDKWKPYEGFKVHESNRREKQQNLVEDYQIFTSNGWSDITRVIRHKTRKKIYRVTTHTGMVDVTEDHSLLDENSKIVKPTEIKVGMKLLHNYPRFEKKDIKLKDILNYIKNIGKKSLCEKKAFIFGFFYGDGSCGKYDCPSGIKYSWALNQKDMEMSIILQSLLTEIYNESFKINDTIKSSGVYKIVPNCGHIKKYVEMYRSIFYNKDKYKIIPTDILNGNYNTRYAYFAGYYAADGSKCPGEKSKTIRMDNKGKIGSAMLYYLANSIGFNVSINTRKDKLNITRLTCTSGKQRKAENVIKKVDLIGENVDDFVYDIETQTGNFNTGYGLIVKNTDSVFFTFHLKDMEGNKITGKKALEITIELSIEVGEIASKFLKAPHYFEYEKTFNPFLLLSKKRYVGMLFEHDPNKGKRKEMGIVLKRRDNAPIVKDIYGGLIDILMKEHDIPAAIAFVKQFLQNIVDEKFPLEKLIITKKLSSFYKNPQSIAHRVLADRMGKRDTGTKPSVGSRVPFVFIQTKTNVKLQGDRIESPEYIRKNNIRPDYGHYITNQIMKPVQQVFALILEDIPSFKRNIPEFKRKCEYLKQEFRDIEKYNNKEEALRNKEVKKIIFDDALRQANNIKTGQKSIKKFFD</sequence>
<dbReference type="GO" id="GO:0043625">
    <property type="term" value="C:delta DNA polymerase complex"/>
    <property type="evidence" value="ECO:0007669"/>
    <property type="project" value="TreeGrafter"/>
</dbReference>
<dbReference type="GO" id="GO:0003887">
    <property type="term" value="F:DNA-directed DNA polymerase activity"/>
    <property type="evidence" value="ECO:0007669"/>
    <property type="project" value="UniProtKB-KW"/>
</dbReference>
<dbReference type="Pfam" id="PF00136">
    <property type="entry name" value="DNA_pol_B"/>
    <property type="match status" value="3"/>
</dbReference>
<keyword evidence="7" id="KW-0239">DNA-directed DNA polymerase</keyword>
<dbReference type="PROSITE" id="PS50819">
    <property type="entry name" value="INTEIN_ENDONUCLEASE"/>
    <property type="match status" value="1"/>
</dbReference>
<dbReference type="EC" id="2.7.7.7" evidence="2"/>
<evidence type="ECO:0000313" key="13">
    <source>
        <dbReference type="EMBL" id="QHT30363.1"/>
    </source>
</evidence>
<dbReference type="GO" id="GO:0008296">
    <property type="term" value="F:3'-5'-DNA exonuclease activity"/>
    <property type="evidence" value="ECO:0007669"/>
    <property type="project" value="TreeGrafter"/>
</dbReference>
<reference evidence="13" key="1">
    <citation type="journal article" date="2020" name="Nature">
        <title>Giant virus diversity and host interactions through global metagenomics.</title>
        <authorList>
            <person name="Schulz F."/>
            <person name="Roux S."/>
            <person name="Paez-Espino D."/>
            <person name="Jungbluth S."/>
            <person name="Walsh D.A."/>
            <person name="Denef V.J."/>
            <person name="McMahon K.D."/>
            <person name="Konstantinidis K.T."/>
            <person name="Eloe-Fadrosh E.A."/>
            <person name="Kyrpides N.C."/>
            <person name="Woyke T."/>
        </authorList>
    </citation>
    <scope>NUCLEOTIDE SEQUENCE</scope>
    <source>
        <strain evidence="13">GVMAG-M-3300009149-34</strain>
    </source>
</reference>
<evidence type="ECO:0000259" key="12">
    <source>
        <dbReference type="PROSITE" id="PS50819"/>
    </source>
</evidence>
<dbReference type="InterPro" id="IPR006134">
    <property type="entry name" value="DNA-dir_DNA_pol_B_multi_dom"/>
</dbReference>
<dbReference type="PANTHER" id="PTHR10322:SF23">
    <property type="entry name" value="DNA POLYMERASE DELTA CATALYTIC SUBUNIT"/>
    <property type="match status" value="1"/>
</dbReference>
<keyword evidence="8" id="KW-0651">Protein splicing</keyword>
<comment type="catalytic activity">
    <reaction evidence="10">
        <text>DNA(n) + a 2'-deoxyribonucleoside 5'-triphosphate = DNA(n+1) + diphosphate</text>
        <dbReference type="Rhea" id="RHEA:22508"/>
        <dbReference type="Rhea" id="RHEA-COMP:17339"/>
        <dbReference type="Rhea" id="RHEA-COMP:17340"/>
        <dbReference type="ChEBI" id="CHEBI:33019"/>
        <dbReference type="ChEBI" id="CHEBI:61560"/>
        <dbReference type="ChEBI" id="CHEBI:173112"/>
        <dbReference type="EC" id="2.7.7.7"/>
    </reaction>
</comment>
<evidence type="ECO:0000256" key="10">
    <source>
        <dbReference type="ARBA" id="ARBA00049244"/>
    </source>
</evidence>
<dbReference type="SUPFAM" id="SSF51294">
    <property type="entry name" value="Hedgehog/intein (Hint) domain"/>
    <property type="match status" value="1"/>
</dbReference>
<evidence type="ECO:0000256" key="2">
    <source>
        <dbReference type="ARBA" id="ARBA00012417"/>
    </source>
</evidence>
<dbReference type="Gene3D" id="3.30.420.10">
    <property type="entry name" value="Ribonuclease H-like superfamily/Ribonuclease H"/>
    <property type="match status" value="1"/>
</dbReference>
<dbReference type="InterPro" id="IPR043502">
    <property type="entry name" value="DNA/RNA_pol_sf"/>
</dbReference>
<evidence type="ECO:0000256" key="9">
    <source>
        <dbReference type="ARBA" id="ARBA00023125"/>
    </source>
</evidence>
<keyword evidence="5" id="KW-0548">Nucleotidyltransferase</keyword>
<dbReference type="InterPro" id="IPR036844">
    <property type="entry name" value="Hint_dom_sf"/>
</dbReference>
<dbReference type="SUPFAM" id="SSF55608">
    <property type="entry name" value="Homing endonucleases"/>
    <property type="match status" value="1"/>
</dbReference>
<dbReference type="InterPro" id="IPR006133">
    <property type="entry name" value="DNA-dir_DNA_pol_B_exonuc"/>
</dbReference>
<dbReference type="PANTHER" id="PTHR10322">
    <property type="entry name" value="DNA POLYMERASE CATALYTIC SUBUNIT"/>
    <property type="match status" value="1"/>
</dbReference>
<dbReference type="Gene3D" id="2.170.16.10">
    <property type="entry name" value="Hedgehog/Intein (Hint) domain"/>
    <property type="match status" value="1"/>
</dbReference>
<keyword evidence="4" id="KW-0808">Transferase</keyword>
<comment type="similarity">
    <text evidence="1">Belongs to the DNA polymerase type-B family.</text>
</comment>
<dbReference type="InterPro" id="IPR004042">
    <property type="entry name" value="Intein_endonuc_central"/>
</dbReference>
<feature type="compositionally biased region" description="Basic and acidic residues" evidence="11">
    <location>
        <begin position="362"/>
        <end position="373"/>
    </location>
</feature>
<accession>A0A6C0EPC6</accession>
<feature type="region of interest" description="Disordered" evidence="11">
    <location>
        <begin position="362"/>
        <end position="381"/>
    </location>
</feature>
<dbReference type="InterPro" id="IPR012337">
    <property type="entry name" value="RNaseH-like_sf"/>
</dbReference>
<evidence type="ECO:0000256" key="5">
    <source>
        <dbReference type="ARBA" id="ARBA00022695"/>
    </source>
</evidence>
<dbReference type="InterPro" id="IPR006172">
    <property type="entry name" value="DNA-dir_DNA_pol_B"/>
</dbReference>
<dbReference type="InterPro" id="IPR023211">
    <property type="entry name" value="DNA_pol_palm_dom_sf"/>
</dbReference>
<dbReference type="GO" id="GO:0004519">
    <property type="term" value="F:endonuclease activity"/>
    <property type="evidence" value="ECO:0007669"/>
    <property type="project" value="InterPro"/>
</dbReference>
<dbReference type="Gene3D" id="1.10.132.60">
    <property type="entry name" value="DNA polymerase family B, C-terminal domain"/>
    <property type="match status" value="1"/>
</dbReference>
<evidence type="ECO:0000256" key="8">
    <source>
        <dbReference type="ARBA" id="ARBA00023000"/>
    </source>
</evidence>
<dbReference type="GO" id="GO:0045004">
    <property type="term" value="P:DNA replication proofreading"/>
    <property type="evidence" value="ECO:0007669"/>
    <property type="project" value="TreeGrafter"/>
</dbReference>
<evidence type="ECO:0000256" key="6">
    <source>
        <dbReference type="ARBA" id="ARBA00022813"/>
    </source>
</evidence>
<dbReference type="EMBL" id="MN738896">
    <property type="protein sequence ID" value="QHT30363.1"/>
    <property type="molecule type" value="Genomic_DNA"/>
</dbReference>
<dbReference type="PROSITE" id="PS50818">
    <property type="entry name" value="INTEIN_C_TER"/>
    <property type="match status" value="1"/>
</dbReference>
<organism evidence="13">
    <name type="scientific">viral metagenome</name>
    <dbReference type="NCBI Taxonomy" id="1070528"/>
    <lineage>
        <taxon>unclassified sequences</taxon>
        <taxon>metagenomes</taxon>
        <taxon>organismal metagenomes</taxon>
    </lineage>
</organism>
<dbReference type="InterPro" id="IPR027434">
    <property type="entry name" value="Homing_endonucl"/>
</dbReference>
<dbReference type="Pfam" id="PF03104">
    <property type="entry name" value="DNA_pol_B_exo1"/>
    <property type="match status" value="2"/>
</dbReference>
<dbReference type="InterPro" id="IPR030934">
    <property type="entry name" value="Intein_C"/>
</dbReference>
<dbReference type="Gene3D" id="3.90.1600.10">
    <property type="entry name" value="Palm domain of DNA polymerase"/>
    <property type="match status" value="2"/>
</dbReference>
<dbReference type="GO" id="GO:0006287">
    <property type="term" value="P:base-excision repair, gap-filling"/>
    <property type="evidence" value="ECO:0007669"/>
    <property type="project" value="TreeGrafter"/>
</dbReference>
<dbReference type="SMART" id="SM00486">
    <property type="entry name" value="POLBc"/>
    <property type="match status" value="1"/>
</dbReference>
<dbReference type="GO" id="GO:0003677">
    <property type="term" value="F:DNA binding"/>
    <property type="evidence" value="ECO:0007669"/>
    <property type="project" value="UniProtKB-KW"/>
</dbReference>
<dbReference type="CDD" id="cd00081">
    <property type="entry name" value="Hint"/>
    <property type="match status" value="1"/>
</dbReference>
<dbReference type="SUPFAM" id="SSF56672">
    <property type="entry name" value="DNA/RNA polymerases"/>
    <property type="match status" value="1"/>
</dbReference>
<evidence type="ECO:0000256" key="11">
    <source>
        <dbReference type="SAM" id="MobiDB-lite"/>
    </source>
</evidence>
<keyword evidence="6" id="KW-0068">Autocatalytic cleavage</keyword>
<protein>
    <recommendedName>
        <fullName evidence="3">DNA polymerase</fullName>
        <ecNumber evidence="2">2.7.7.7</ecNumber>
    </recommendedName>
</protein>